<dbReference type="InterPro" id="IPR019734">
    <property type="entry name" value="TPR_rpt"/>
</dbReference>
<dbReference type="STRING" id="1612308.SAMN05444581_10786"/>
<feature type="repeat" description="TPR" evidence="3">
    <location>
        <begin position="294"/>
        <end position="327"/>
    </location>
</feature>
<evidence type="ECO:0000256" key="1">
    <source>
        <dbReference type="ARBA" id="ARBA00022737"/>
    </source>
</evidence>
<dbReference type="SUPFAM" id="SSF48452">
    <property type="entry name" value="TPR-like"/>
    <property type="match status" value="2"/>
</dbReference>
<dbReference type="Gene3D" id="3.40.50.2000">
    <property type="entry name" value="Glycogen Phosphorylase B"/>
    <property type="match status" value="1"/>
</dbReference>
<gene>
    <name evidence="4" type="ORF">SAMN05444581_10786</name>
</gene>
<feature type="repeat" description="TPR" evidence="3">
    <location>
        <begin position="430"/>
        <end position="463"/>
    </location>
</feature>
<dbReference type="PANTHER" id="PTHR44943">
    <property type="entry name" value="CELLULOSE SYNTHASE OPERON PROTEIN C"/>
    <property type="match status" value="1"/>
</dbReference>
<evidence type="ECO:0000313" key="4">
    <source>
        <dbReference type="EMBL" id="SFK39297.1"/>
    </source>
</evidence>
<dbReference type="Gene3D" id="1.25.40.10">
    <property type="entry name" value="Tetratricopeptide repeat domain"/>
    <property type="match status" value="5"/>
</dbReference>
<dbReference type="InterPro" id="IPR011990">
    <property type="entry name" value="TPR-like_helical_dom_sf"/>
</dbReference>
<dbReference type="RefSeq" id="WP_091681535.1">
    <property type="nucleotide sequence ID" value="NZ_FOSN01000007.1"/>
</dbReference>
<dbReference type="InterPro" id="IPR046163">
    <property type="entry name" value="DUF6165"/>
</dbReference>
<keyword evidence="5" id="KW-1185">Reference proteome</keyword>
<evidence type="ECO:0000313" key="5">
    <source>
        <dbReference type="Proteomes" id="UP000198755"/>
    </source>
</evidence>
<dbReference type="InterPro" id="IPR051685">
    <property type="entry name" value="Ycf3/AcsC/BcsC/TPR_MFPF"/>
</dbReference>
<dbReference type="PANTHER" id="PTHR44943:SF4">
    <property type="entry name" value="TPR REPEAT-CONTAINING PROTEIN MJ0798"/>
    <property type="match status" value="1"/>
</dbReference>
<feature type="repeat" description="TPR" evidence="3">
    <location>
        <begin position="362"/>
        <end position="395"/>
    </location>
</feature>
<feature type="repeat" description="TPR" evidence="3">
    <location>
        <begin position="158"/>
        <end position="191"/>
    </location>
</feature>
<dbReference type="PROSITE" id="PS50005">
    <property type="entry name" value="TPR"/>
    <property type="match status" value="9"/>
</dbReference>
<dbReference type="Proteomes" id="UP000198755">
    <property type="component" value="Unassembled WGS sequence"/>
</dbReference>
<name>A0A1I3Z5M0_9HYPH</name>
<accession>A0A1I3Z5M0</accession>
<feature type="repeat" description="TPR" evidence="3">
    <location>
        <begin position="124"/>
        <end position="157"/>
    </location>
</feature>
<keyword evidence="2 3" id="KW-0802">TPR repeat</keyword>
<sequence>MSIPKLEQNEEAQGKARANALLQRAVSEAFTLLEAGAAEEAIAHVRHYADLATLSDVGCYVFGLIYFNADDLRSSLRWFDRALSLNSTYVEAQSARAIVLQRLGQPLDALDAFESLLRSRPNDADVMFSIGVILQSLGRMKDALSAYEKALVVRPEHCEALTNRGALLERFGRFEEALSCFSDIARLRPDDSKNMFNKGSTLQKLGRRDEALAAYEQAAACGPPDAEIELNRGNVLQNLGRLEEAVLCYDRALQYRSGYQQAQYNKGIALQALGRREEALRAYDAALAIDPCYCEASCNRGNVLHELGRLEEALAAYNAALRIRPGFLPALANRASVLLQRGCAEQALLSCDEALRRNPDHPQTLGIRGAALQKLGRLNESLTDLDRALRLNPGAPEAWLNRGNVMQELDRRFEAIAAYDEALRLRPNYPEALSSVGVVLKEAGEIDRALTYFDAALRHKPDYADARNNRAGALLLKGDLKAGFEDYESRWDRSNAPPRTFVSPSPYWQGQHRAGHLLDGRSIVVWDEQGLGDLIQFSRYLICLAEAGADVAVHCRKNMRRLLSTLPARIRFIDAADNGESFAFQSALLSLPRSFQTDLETVPARTPYFYPEPDLVTKWGDRIGDEGFRIGVCWRGNAYINLKRSLPPRCFAPIAAIPGVRLISLMINQGADSSGAAQLPFSVESLGEDFDAGPDSFVDCAAAMANLDLVITSDTAIAHLAGALGRPVFVAMKMVPDWRWLLNRADSPWYPTMRLFRQSEKDVWEDVFEAITACVESLAGQAPVRDNAVAAQISLPGAIGELIDKITILEIKESHVTDAAKLGNIRRELGLLRKVEAEAGFSSEKLAELKTDLRTVNARLWDIENALREHECRADFGAAFIAHARQVYKTNDQRASLKKKINLMFNSAIVEEKFYPAQQRSSAVETRIRNPAFNPALNDLIAK</sequence>
<proteinExistence type="predicted"/>
<dbReference type="OrthoDB" id="6193797at2"/>
<dbReference type="EMBL" id="FOSN01000007">
    <property type="protein sequence ID" value="SFK39297.1"/>
    <property type="molecule type" value="Genomic_DNA"/>
</dbReference>
<evidence type="ECO:0000256" key="2">
    <source>
        <dbReference type="ARBA" id="ARBA00022803"/>
    </source>
</evidence>
<dbReference type="Pfam" id="PF19662">
    <property type="entry name" value="DUF6165"/>
    <property type="match status" value="1"/>
</dbReference>
<feature type="repeat" description="TPR" evidence="3">
    <location>
        <begin position="260"/>
        <end position="293"/>
    </location>
</feature>
<organism evidence="4 5">
    <name type="scientific">Methylocapsa palsarum</name>
    <dbReference type="NCBI Taxonomy" id="1612308"/>
    <lineage>
        <taxon>Bacteria</taxon>
        <taxon>Pseudomonadati</taxon>
        <taxon>Pseudomonadota</taxon>
        <taxon>Alphaproteobacteria</taxon>
        <taxon>Hyphomicrobiales</taxon>
        <taxon>Beijerinckiaceae</taxon>
        <taxon>Methylocapsa</taxon>
    </lineage>
</organism>
<dbReference type="SUPFAM" id="SSF53756">
    <property type="entry name" value="UDP-Glycosyltransferase/glycogen phosphorylase"/>
    <property type="match status" value="1"/>
</dbReference>
<dbReference type="SMART" id="SM00028">
    <property type="entry name" value="TPR"/>
    <property type="match status" value="12"/>
</dbReference>
<feature type="repeat" description="TPR" evidence="3">
    <location>
        <begin position="192"/>
        <end position="225"/>
    </location>
</feature>
<dbReference type="AlphaFoldDB" id="A0A1I3Z5M0"/>
<keyword evidence="1" id="KW-0677">Repeat</keyword>
<dbReference type="Pfam" id="PF13414">
    <property type="entry name" value="TPR_11"/>
    <property type="match status" value="1"/>
</dbReference>
<protein>
    <submittedName>
        <fullName evidence="4">Tetratricopeptide (TPR) repeat</fullName>
    </submittedName>
</protein>
<dbReference type="Pfam" id="PF13432">
    <property type="entry name" value="TPR_16"/>
    <property type="match status" value="4"/>
</dbReference>
<dbReference type="PROSITE" id="PS50293">
    <property type="entry name" value="TPR_REGION"/>
    <property type="match status" value="1"/>
</dbReference>
<reference evidence="4 5" key="1">
    <citation type="submission" date="2016-10" db="EMBL/GenBank/DDBJ databases">
        <authorList>
            <person name="de Groot N.N."/>
        </authorList>
    </citation>
    <scope>NUCLEOTIDE SEQUENCE [LARGE SCALE GENOMIC DNA]</scope>
    <source>
        <strain evidence="4 5">NE2</strain>
    </source>
</reference>
<feature type="repeat" description="TPR" evidence="3">
    <location>
        <begin position="396"/>
        <end position="429"/>
    </location>
</feature>
<evidence type="ECO:0000256" key="3">
    <source>
        <dbReference type="PROSITE-ProRule" id="PRU00339"/>
    </source>
</evidence>
<feature type="repeat" description="TPR" evidence="3">
    <location>
        <begin position="226"/>
        <end position="259"/>
    </location>
</feature>